<reference evidence="3" key="1">
    <citation type="submission" date="2020-06" db="EMBL/GenBank/DDBJ databases">
        <authorList>
            <person name="Li T."/>
            <person name="Hu X."/>
            <person name="Zhang T."/>
            <person name="Song X."/>
            <person name="Zhang H."/>
            <person name="Dai N."/>
            <person name="Sheng W."/>
            <person name="Hou X."/>
            <person name="Wei L."/>
        </authorList>
    </citation>
    <scope>NUCLEOTIDE SEQUENCE</scope>
    <source>
        <strain evidence="3">G01</strain>
        <tissue evidence="3">Leaf</tissue>
    </source>
</reference>
<feature type="compositionally biased region" description="Basic and acidic residues" evidence="1">
    <location>
        <begin position="18"/>
        <end position="30"/>
    </location>
</feature>
<sequence length="166" mass="18656">MWKADKCGVNFSSSTSQTHEESDEPRQSKRARVVKDFGSDLVTYNIEDDPVTFKDVMASSEAKQWKEAVKSEVDSIVSNGTWVLVDLPPECTTIGFRLTTTRMLIALALVYNLPIHQMNVKTAFLYGELEEGIYMDQPEGFVAHGNECKVCKLVKSLYGLKQTPKQ</sequence>
<evidence type="ECO:0000259" key="2">
    <source>
        <dbReference type="Pfam" id="PF07727"/>
    </source>
</evidence>
<comment type="caution">
    <text evidence="3">The sequence shown here is derived from an EMBL/GenBank/DDBJ whole genome shotgun (WGS) entry which is preliminary data.</text>
</comment>
<feature type="region of interest" description="Disordered" evidence="1">
    <location>
        <begin position="1"/>
        <end position="30"/>
    </location>
</feature>
<accession>A0AAW2LJB1</accession>
<dbReference type="EMBL" id="JACGWK010000013">
    <property type="protein sequence ID" value="KAL0318757.1"/>
    <property type="molecule type" value="Genomic_DNA"/>
</dbReference>
<dbReference type="InterPro" id="IPR013103">
    <property type="entry name" value="RVT_2"/>
</dbReference>
<dbReference type="Pfam" id="PF07727">
    <property type="entry name" value="RVT_2"/>
    <property type="match status" value="1"/>
</dbReference>
<proteinExistence type="predicted"/>
<reference evidence="3" key="2">
    <citation type="journal article" date="2024" name="Plant">
        <title>Genomic evolution and insights into agronomic trait innovations of Sesamum species.</title>
        <authorList>
            <person name="Miao H."/>
            <person name="Wang L."/>
            <person name="Qu L."/>
            <person name="Liu H."/>
            <person name="Sun Y."/>
            <person name="Le M."/>
            <person name="Wang Q."/>
            <person name="Wei S."/>
            <person name="Zheng Y."/>
            <person name="Lin W."/>
            <person name="Duan Y."/>
            <person name="Cao H."/>
            <person name="Xiong S."/>
            <person name="Wang X."/>
            <person name="Wei L."/>
            <person name="Li C."/>
            <person name="Ma Q."/>
            <person name="Ju M."/>
            <person name="Zhao R."/>
            <person name="Li G."/>
            <person name="Mu C."/>
            <person name="Tian Q."/>
            <person name="Mei H."/>
            <person name="Zhang T."/>
            <person name="Gao T."/>
            <person name="Zhang H."/>
        </authorList>
    </citation>
    <scope>NUCLEOTIDE SEQUENCE</scope>
    <source>
        <strain evidence="3">G01</strain>
    </source>
</reference>
<evidence type="ECO:0000256" key="1">
    <source>
        <dbReference type="SAM" id="MobiDB-lite"/>
    </source>
</evidence>
<feature type="domain" description="Reverse transcriptase Ty1/copia-type" evidence="2">
    <location>
        <begin position="97"/>
        <end position="165"/>
    </location>
</feature>
<organism evidence="3">
    <name type="scientific">Sesamum angustifolium</name>
    <dbReference type="NCBI Taxonomy" id="2727405"/>
    <lineage>
        <taxon>Eukaryota</taxon>
        <taxon>Viridiplantae</taxon>
        <taxon>Streptophyta</taxon>
        <taxon>Embryophyta</taxon>
        <taxon>Tracheophyta</taxon>
        <taxon>Spermatophyta</taxon>
        <taxon>Magnoliopsida</taxon>
        <taxon>eudicotyledons</taxon>
        <taxon>Gunneridae</taxon>
        <taxon>Pentapetalae</taxon>
        <taxon>asterids</taxon>
        <taxon>lamiids</taxon>
        <taxon>Lamiales</taxon>
        <taxon>Pedaliaceae</taxon>
        <taxon>Sesamum</taxon>
    </lineage>
</organism>
<name>A0AAW2LJB1_9LAMI</name>
<protein>
    <submittedName>
        <fullName evidence="3">Retrovirus-related Pol polyprotein from transposon TNT 1-94</fullName>
    </submittedName>
</protein>
<dbReference type="AlphaFoldDB" id="A0AAW2LJB1"/>
<gene>
    <name evidence="3" type="ORF">Sangu_2031900</name>
</gene>
<evidence type="ECO:0000313" key="3">
    <source>
        <dbReference type="EMBL" id="KAL0318757.1"/>
    </source>
</evidence>